<dbReference type="AlphaFoldDB" id="A0AAW0HV10"/>
<dbReference type="EMBL" id="JBBHLL010000325">
    <property type="protein sequence ID" value="KAK7805852.1"/>
    <property type="molecule type" value="Genomic_DNA"/>
</dbReference>
<organism evidence="3 4">
    <name type="scientific">Myodes glareolus</name>
    <name type="common">Bank vole</name>
    <name type="synonym">Clethrionomys glareolus</name>
    <dbReference type="NCBI Taxonomy" id="447135"/>
    <lineage>
        <taxon>Eukaryota</taxon>
        <taxon>Metazoa</taxon>
        <taxon>Chordata</taxon>
        <taxon>Craniata</taxon>
        <taxon>Vertebrata</taxon>
        <taxon>Euteleostomi</taxon>
        <taxon>Mammalia</taxon>
        <taxon>Eutheria</taxon>
        <taxon>Euarchontoglires</taxon>
        <taxon>Glires</taxon>
        <taxon>Rodentia</taxon>
        <taxon>Myomorpha</taxon>
        <taxon>Muroidea</taxon>
        <taxon>Cricetidae</taxon>
        <taxon>Arvicolinae</taxon>
        <taxon>Myodes</taxon>
    </lineage>
</organism>
<dbReference type="InterPro" id="IPR002618">
    <property type="entry name" value="UDPGP_fam"/>
</dbReference>
<gene>
    <name evidence="3" type="ORF">U0070_015200</name>
</gene>
<reference evidence="3 4" key="1">
    <citation type="journal article" date="2023" name="bioRxiv">
        <title>Conserved and derived expression patterns and positive selection on dental genes reveal complex evolutionary context of ever-growing rodent molars.</title>
        <authorList>
            <person name="Calamari Z.T."/>
            <person name="Song A."/>
            <person name="Cohen E."/>
            <person name="Akter M."/>
            <person name="Roy R.D."/>
            <person name="Hallikas O."/>
            <person name="Christensen M.M."/>
            <person name="Li P."/>
            <person name="Marangoni P."/>
            <person name="Jernvall J."/>
            <person name="Klein O.D."/>
        </authorList>
    </citation>
    <scope>NUCLEOTIDE SEQUENCE [LARGE SCALE GENOMIC DNA]</scope>
    <source>
        <strain evidence="3">V071</strain>
    </source>
</reference>
<accession>A0AAW0HV10</accession>
<evidence type="ECO:0000313" key="3">
    <source>
        <dbReference type="EMBL" id="KAK7805852.1"/>
    </source>
</evidence>
<dbReference type="GO" id="GO:0070569">
    <property type="term" value="F:uridylyltransferase activity"/>
    <property type="evidence" value="ECO:0007669"/>
    <property type="project" value="InterPro"/>
</dbReference>
<proteinExistence type="predicted"/>
<dbReference type="Pfam" id="PF01704">
    <property type="entry name" value="UDPGP"/>
    <property type="match status" value="1"/>
</dbReference>
<feature type="non-terminal residue" evidence="3">
    <location>
        <position position="232"/>
    </location>
</feature>
<evidence type="ECO:0000313" key="4">
    <source>
        <dbReference type="Proteomes" id="UP001488838"/>
    </source>
</evidence>
<comment type="caution">
    <text evidence="3">The sequence shown here is derived from an EMBL/GenBank/DDBJ whole genome shotgun (WGS) entry which is preliminary data.</text>
</comment>
<sequence>MQNKTEQEFAKLCKEHNFARKGIFCRLRENLSEDSFQPYGKTKVRSLHGNISSVLSKVLVMKLSDTKEFQKYFYIQYNHCCGKSYAFNQSRYWRINKESLLSVPKLVTLQGMVMSVTQAVKRLQKQNTIDTKNHCGSKLEIEVGALIKSLESSLDINGSGSCFLYVKTTSALLIMMSNFCSFTIVRTPLAAMASPFTIMPHDQCYPRKAQAESAELTDEKIHFKRSGNRKGN</sequence>
<dbReference type="Proteomes" id="UP001488838">
    <property type="component" value="Unassembled WGS sequence"/>
</dbReference>
<name>A0AAW0HV10_MYOGA</name>
<evidence type="ECO:0000256" key="2">
    <source>
        <dbReference type="ARBA" id="ARBA00022695"/>
    </source>
</evidence>
<evidence type="ECO:0000256" key="1">
    <source>
        <dbReference type="ARBA" id="ARBA00022679"/>
    </source>
</evidence>
<protein>
    <submittedName>
        <fullName evidence="3">Uncharacterized protein</fullName>
    </submittedName>
</protein>
<keyword evidence="4" id="KW-1185">Reference proteome</keyword>
<keyword evidence="1" id="KW-0808">Transferase</keyword>
<keyword evidence="2" id="KW-0548">Nucleotidyltransferase</keyword>